<accession>A0A0B8NVB8</accession>
<dbReference type="Proteomes" id="UP000031671">
    <property type="component" value="Unassembled WGS sequence"/>
</dbReference>
<dbReference type="GO" id="GO:0004065">
    <property type="term" value="F:arylsulfatase activity"/>
    <property type="evidence" value="ECO:0007669"/>
    <property type="project" value="UniProtKB-EC"/>
</dbReference>
<keyword evidence="2" id="KW-1185">Reference proteome</keyword>
<protein>
    <submittedName>
        <fullName evidence="1">Arylsulfatase</fullName>
        <ecNumber evidence="1">3.1.6.1</ecNumber>
    </submittedName>
</protein>
<dbReference type="EC" id="3.1.6.1" evidence="1"/>
<comment type="caution">
    <text evidence="1">The sequence shown here is derived from an EMBL/GenBank/DDBJ whole genome shotgun (WGS) entry which is preliminary data.</text>
</comment>
<dbReference type="AlphaFoldDB" id="A0A0B8NVB8"/>
<gene>
    <name evidence="1" type="ORF">JCM19231_2926</name>
</gene>
<reference evidence="1 2" key="2">
    <citation type="submission" date="2015-01" db="EMBL/GenBank/DDBJ databases">
        <authorList>
            <consortium name="NBRP consortium"/>
            <person name="Sawabe T."/>
            <person name="Meirelles P."/>
            <person name="Feng G."/>
            <person name="Sayaka M."/>
            <person name="Hattori M."/>
            <person name="Ohkuma M."/>
        </authorList>
    </citation>
    <scope>NUCLEOTIDE SEQUENCE [LARGE SCALE GENOMIC DNA]</scope>
    <source>
        <strain evidence="2">JCM 19231</strain>
    </source>
</reference>
<sequence length="60" mass="6822">MWLFVPVQDELGKFFATLDKFPRQNSQVLNPATITQTSLGVKAKLDQIDELKKQVASMQK</sequence>
<dbReference type="EMBL" id="BBRZ01000087">
    <property type="protein sequence ID" value="GAM58445.1"/>
    <property type="molecule type" value="Genomic_DNA"/>
</dbReference>
<organism evidence="1 2">
    <name type="scientific">Vibrio ishigakensis</name>
    <dbReference type="NCBI Taxonomy" id="1481914"/>
    <lineage>
        <taxon>Bacteria</taxon>
        <taxon>Pseudomonadati</taxon>
        <taxon>Pseudomonadota</taxon>
        <taxon>Gammaproteobacteria</taxon>
        <taxon>Vibrionales</taxon>
        <taxon>Vibrionaceae</taxon>
        <taxon>Vibrio</taxon>
    </lineage>
</organism>
<name>A0A0B8NVB8_9VIBR</name>
<reference evidence="1 2" key="1">
    <citation type="submission" date="2015-01" db="EMBL/GenBank/DDBJ databases">
        <title>Vibrio sp. C1 JCM 19231 whole genome shotgun sequence.</title>
        <authorList>
            <person name="Sawabe T."/>
            <person name="Meirelles P."/>
            <person name="Feng G."/>
            <person name="Sayaka M."/>
            <person name="Hattori M."/>
            <person name="Ohkuma M."/>
        </authorList>
    </citation>
    <scope>NUCLEOTIDE SEQUENCE [LARGE SCALE GENOMIC DNA]</scope>
    <source>
        <strain evidence="2">JCM 19231</strain>
    </source>
</reference>
<proteinExistence type="predicted"/>
<evidence type="ECO:0000313" key="1">
    <source>
        <dbReference type="EMBL" id="GAM58445.1"/>
    </source>
</evidence>
<keyword evidence="1" id="KW-0378">Hydrolase</keyword>
<evidence type="ECO:0000313" key="2">
    <source>
        <dbReference type="Proteomes" id="UP000031671"/>
    </source>
</evidence>